<protein>
    <recommendedName>
        <fullName evidence="3">Protein kinase domain-containing protein</fullName>
    </recommendedName>
</protein>
<organism evidence="1 2">
    <name type="scientific">Sistotremastrum suecicum HHB10207 ss-3</name>
    <dbReference type="NCBI Taxonomy" id="1314776"/>
    <lineage>
        <taxon>Eukaryota</taxon>
        <taxon>Fungi</taxon>
        <taxon>Dikarya</taxon>
        <taxon>Basidiomycota</taxon>
        <taxon>Agaricomycotina</taxon>
        <taxon>Agaricomycetes</taxon>
        <taxon>Sistotremastrales</taxon>
        <taxon>Sistotremastraceae</taxon>
        <taxon>Sistotremastrum</taxon>
    </lineage>
</organism>
<evidence type="ECO:0000313" key="2">
    <source>
        <dbReference type="Proteomes" id="UP000076798"/>
    </source>
</evidence>
<dbReference type="Gene3D" id="1.10.510.10">
    <property type="entry name" value="Transferase(Phosphotransferase) domain 1"/>
    <property type="match status" value="1"/>
</dbReference>
<keyword evidence="2" id="KW-1185">Reference proteome</keyword>
<proteinExistence type="predicted"/>
<accession>A0A166FX20</accession>
<gene>
    <name evidence="1" type="ORF">SISSUDRAFT_1018153</name>
</gene>
<dbReference type="STRING" id="1314776.A0A166FX20"/>
<evidence type="ECO:0008006" key="3">
    <source>
        <dbReference type="Google" id="ProtNLM"/>
    </source>
</evidence>
<dbReference type="SUPFAM" id="SSF56112">
    <property type="entry name" value="Protein kinase-like (PK-like)"/>
    <property type="match status" value="1"/>
</dbReference>
<reference evidence="1 2" key="1">
    <citation type="journal article" date="2016" name="Mol. Biol. Evol.">
        <title>Comparative Genomics of Early-Diverging Mushroom-Forming Fungi Provides Insights into the Origins of Lignocellulose Decay Capabilities.</title>
        <authorList>
            <person name="Nagy L.G."/>
            <person name="Riley R."/>
            <person name="Tritt A."/>
            <person name="Adam C."/>
            <person name="Daum C."/>
            <person name="Floudas D."/>
            <person name="Sun H."/>
            <person name="Yadav J.S."/>
            <person name="Pangilinan J."/>
            <person name="Larsson K.H."/>
            <person name="Matsuura K."/>
            <person name="Barry K."/>
            <person name="Labutti K."/>
            <person name="Kuo R."/>
            <person name="Ohm R.A."/>
            <person name="Bhattacharya S.S."/>
            <person name="Shirouzu T."/>
            <person name="Yoshinaga Y."/>
            <person name="Martin F.M."/>
            <person name="Grigoriev I.V."/>
            <person name="Hibbett D.S."/>
        </authorList>
    </citation>
    <scope>NUCLEOTIDE SEQUENCE [LARGE SCALE GENOMIC DNA]</scope>
    <source>
        <strain evidence="1 2">HHB10207 ss-3</strain>
    </source>
</reference>
<dbReference type="InterPro" id="IPR011009">
    <property type="entry name" value="Kinase-like_dom_sf"/>
</dbReference>
<dbReference type="Proteomes" id="UP000076798">
    <property type="component" value="Unassembled WGS sequence"/>
</dbReference>
<name>A0A166FX20_9AGAM</name>
<dbReference type="AlphaFoldDB" id="A0A166FX20"/>
<sequence>MPEASNEEDMARAARMEKLTPREERWVRYQPWLKSLGYDLRRRYQPGWGPSWLKSGLEPKKSEDAIRPDPYGTVLDATRRRDNLKVVMKLVPTRKKEIPVWQYLSSPTLRSDPRNHTVPLLALHPLPDTDEEALAIMPLLIYFDLFPFETPGEVLLCLFTLTEGLVFLHEHNVAHLDLCSANTMMDPGHSLFPRGFHPARPSVYTPSPKSLKLEGPPPMTSRTLSPVQYYIIDFGESIRYKSVADRRLISGSVGHCLDIPDFANGKFYDPFKLDVRAFGDMIKKEILEIYHGLDPLTPWIEAIRADQPDKRPTAVEALEMLKSIIGEQKSDYLGSHLQAKGALFRTSSKTYRRHRLKTVLLERPPIYPPILGLDLESPKPLTFISRTMSRLSLLFA</sequence>
<evidence type="ECO:0000313" key="1">
    <source>
        <dbReference type="EMBL" id="KZT41084.1"/>
    </source>
</evidence>
<dbReference type="OrthoDB" id="5987198at2759"/>
<dbReference type="EMBL" id="KV428025">
    <property type="protein sequence ID" value="KZT41084.1"/>
    <property type="molecule type" value="Genomic_DNA"/>
</dbReference>